<evidence type="ECO:0000256" key="7">
    <source>
        <dbReference type="ARBA" id="ARBA00023136"/>
    </source>
</evidence>
<comment type="similarity">
    <text evidence="2 9">Belongs to the CN hydrolase family. Apolipoprotein N-acyltransferase subfamily.</text>
</comment>
<dbReference type="GO" id="GO:0042158">
    <property type="term" value="P:lipoprotein biosynthetic process"/>
    <property type="evidence" value="ECO:0007669"/>
    <property type="project" value="UniProtKB-UniRule"/>
</dbReference>
<evidence type="ECO:0000256" key="9">
    <source>
        <dbReference type="HAMAP-Rule" id="MF_01148"/>
    </source>
</evidence>
<dbReference type="GO" id="GO:0016410">
    <property type="term" value="F:N-acyltransferase activity"/>
    <property type="evidence" value="ECO:0007669"/>
    <property type="project" value="UniProtKB-UniRule"/>
</dbReference>
<evidence type="ECO:0000313" key="11">
    <source>
        <dbReference type="EMBL" id="CUT16988.1"/>
    </source>
</evidence>
<feature type="transmembrane region" description="Helical" evidence="9">
    <location>
        <begin position="92"/>
        <end position="117"/>
    </location>
</feature>
<dbReference type="GO" id="GO:0005886">
    <property type="term" value="C:plasma membrane"/>
    <property type="evidence" value="ECO:0007669"/>
    <property type="project" value="UniProtKB-SubCell"/>
</dbReference>
<feature type="domain" description="CN hydrolase" evidence="10">
    <location>
        <begin position="228"/>
        <end position="469"/>
    </location>
</feature>
<feature type="transmembrane region" description="Helical" evidence="9">
    <location>
        <begin position="36"/>
        <end position="54"/>
    </location>
</feature>
<evidence type="ECO:0000256" key="2">
    <source>
        <dbReference type="ARBA" id="ARBA00010065"/>
    </source>
</evidence>
<dbReference type="STRING" id="1561003.Ark11_0129"/>
<proteinExistence type="inferred from homology"/>
<feature type="transmembrane region" description="Helical" evidence="9">
    <location>
        <begin position="124"/>
        <end position="149"/>
    </location>
</feature>
<comment type="pathway">
    <text evidence="9">Protein modification; lipoprotein biosynthesis (N-acyl transfer).</text>
</comment>
<dbReference type="NCBIfam" id="TIGR00546">
    <property type="entry name" value="lnt"/>
    <property type="match status" value="1"/>
</dbReference>
<dbReference type="OrthoDB" id="9804277at2"/>
<dbReference type="RefSeq" id="WP_092486613.1">
    <property type="nucleotide sequence ID" value="NZ_FLSL01000091.1"/>
</dbReference>
<reference evidence="12" key="1">
    <citation type="submission" date="2015-11" db="EMBL/GenBank/DDBJ databases">
        <authorList>
            <person name="Seth-Smith H.M.B."/>
        </authorList>
    </citation>
    <scope>NUCLEOTIDE SEQUENCE [LARGE SCALE GENOMIC DNA]</scope>
    <source>
        <strain evidence="12">2013Ark11</strain>
    </source>
</reference>
<evidence type="ECO:0000259" key="10">
    <source>
        <dbReference type="PROSITE" id="PS50263"/>
    </source>
</evidence>
<dbReference type="PANTHER" id="PTHR38686:SF1">
    <property type="entry name" value="APOLIPOPROTEIN N-ACYLTRANSFERASE"/>
    <property type="match status" value="1"/>
</dbReference>
<evidence type="ECO:0000256" key="8">
    <source>
        <dbReference type="ARBA" id="ARBA00023315"/>
    </source>
</evidence>
<evidence type="ECO:0000256" key="5">
    <source>
        <dbReference type="ARBA" id="ARBA00022692"/>
    </source>
</evidence>
<name>A0A0S4M1Y3_9BURK</name>
<keyword evidence="3 9" id="KW-1003">Cell membrane</keyword>
<dbReference type="SUPFAM" id="SSF56317">
    <property type="entry name" value="Carbon-nitrogen hydrolase"/>
    <property type="match status" value="1"/>
</dbReference>
<sequence length="533" mass="60319">MFLQVLRDYKESFLFRCILACLSGGMYVLSFYPLCFWWLTPICIVVLYSSFVTASSLKLSVLVFFTFCISVMLSASLWIVDAMHSFTGVPSVWLMISVCLFFSFVIILFLPGFVLSFTLDHSPLAFAASFAVSEYLRSHYAVGGTWFSFGYSQTPPSPLSVWAPILGMNGINFIMIFFCASFYRVVFRREAIFPRSILFFIFILLSMFLRGVSWTHKIAGSSHKVLLVQPNLPVSSISDDIPLTIFKVILRYQLLMNNFSSADWVVFPEAGIPFTVDEPSDVFWSKLVKRLFRNFNRAPYLISGVHQRVDGLYYNSMVLVNPSGCVDRVYRKFFLLPLGEYQWPWLRLFLNPWVSKIRSYSSGDDHQPPMFLDKEAIAGNICYENAFSDYVRDRGEAATILLTMSNDAWFGRSAAPHMHFQVGQMRSLENGRPTLFISNSGPTGYIGVDGNAKSLPLFQAAVLETVVSGYSGKTPFQRFHGDTGVLIASLVCLSVLSIKKLRRQPLPFINSRNLSDSSFSAVTSEFCDREDDE</sequence>
<dbReference type="Proteomes" id="UP000198651">
    <property type="component" value="Chromosome I"/>
</dbReference>
<feature type="transmembrane region" description="Helical" evidence="9">
    <location>
        <begin position="12"/>
        <end position="30"/>
    </location>
</feature>
<dbReference type="PATRIC" id="fig|1561003.3.peg.129"/>
<dbReference type="PROSITE" id="PS50263">
    <property type="entry name" value="CN_HYDROLASE"/>
    <property type="match status" value="1"/>
</dbReference>
<dbReference type="HAMAP" id="MF_01148">
    <property type="entry name" value="Lnt"/>
    <property type="match status" value="1"/>
</dbReference>
<dbReference type="PANTHER" id="PTHR38686">
    <property type="entry name" value="APOLIPOPROTEIN N-ACYLTRANSFERASE"/>
    <property type="match status" value="1"/>
</dbReference>
<dbReference type="InterPro" id="IPR004563">
    <property type="entry name" value="Apolipo_AcylTrfase"/>
</dbReference>
<feature type="transmembrane region" description="Helical" evidence="9">
    <location>
        <begin position="197"/>
        <end position="214"/>
    </location>
</feature>
<comment type="catalytic activity">
    <reaction evidence="9">
        <text>N-terminal S-1,2-diacyl-sn-glyceryl-L-cysteinyl-[lipoprotein] + a glycerophospholipid = N-acyl-S-1,2-diacyl-sn-glyceryl-L-cysteinyl-[lipoprotein] + a 2-acyl-sn-glycero-3-phospholipid + H(+)</text>
        <dbReference type="Rhea" id="RHEA:48228"/>
        <dbReference type="Rhea" id="RHEA-COMP:14681"/>
        <dbReference type="Rhea" id="RHEA-COMP:14684"/>
        <dbReference type="ChEBI" id="CHEBI:15378"/>
        <dbReference type="ChEBI" id="CHEBI:136912"/>
        <dbReference type="ChEBI" id="CHEBI:140656"/>
        <dbReference type="ChEBI" id="CHEBI:140657"/>
        <dbReference type="ChEBI" id="CHEBI:140660"/>
        <dbReference type="EC" id="2.3.1.269"/>
    </reaction>
</comment>
<dbReference type="InterPro" id="IPR045378">
    <property type="entry name" value="LNT_N"/>
</dbReference>
<accession>A0A0S4M1Y3</accession>
<keyword evidence="8 9" id="KW-0012">Acyltransferase</keyword>
<evidence type="ECO:0000256" key="6">
    <source>
        <dbReference type="ARBA" id="ARBA00022989"/>
    </source>
</evidence>
<feature type="transmembrane region" description="Helical" evidence="9">
    <location>
        <begin position="61"/>
        <end position="80"/>
    </location>
</feature>
<keyword evidence="11" id="KW-0449">Lipoprotein</keyword>
<keyword evidence="5 9" id="KW-0812">Transmembrane</keyword>
<dbReference type="Pfam" id="PF00795">
    <property type="entry name" value="CN_hydrolase"/>
    <property type="match status" value="1"/>
</dbReference>
<gene>
    <name evidence="9" type="primary">lnt</name>
    <name evidence="11" type="ORF">Ark11_0129</name>
</gene>
<dbReference type="EC" id="2.3.1.269" evidence="9"/>
<dbReference type="Pfam" id="PF20154">
    <property type="entry name" value="LNT_N"/>
    <property type="match status" value="1"/>
</dbReference>
<comment type="function">
    <text evidence="9">Catalyzes the phospholipid dependent N-acylation of the N-terminal cysteine of apolipoprotein, the last step in lipoprotein maturation.</text>
</comment>
<feature type="transmembrane region" description="Helical" evidence="9">
    <location>
        <begin position="161"/>
        <end position="185"/>
    </location>
</feature>
<dbReference type="EMBL" id="LN906597">
    <property type="protein sequence ID" value="CUT16988.1"/>
    <property type="molecule type" value="Genomic_DNA"/>
</dbReference>
<dbReference type="InterPro" id="IPR003010">
    <property type="entry name" value="C-N_Hydrolase"/>
</dbReference>
<organism evidence="11 12">
    <name type="scientific">Candidatus Ichthyocystis hellenicum</name>
    <dbReference type="NCBI Taxonomy" id="1561003"/>
    <lineage>
        <taxon>Bacteria</taxon>
        <taxon>Pseudomonadati</taxon>
        <taxon>Pseudomonadota</taxon>
        <taxon>Betaproteobacteria</taxon>
        <taxon>Burkholderiales</taxon>
        <taxon>Candidatus Ichthyocystis</taxon>
    </lineage>
</organism>
<protein>
    <recommendedName>
        <fullName evidence="9">Apolipoprotein N-acyltransferase</fullName>
        <shortName evidence="9">ALP N-acyltransferase</shortName>
        <ecNumber evidence="9">2.3.1.269</ecNumber>
    </recommendedName>
</protein>
<dbReference type="InterPro" id="IPR036526">
    <property type="entry name" value="C-N_Hydrolase_sf"/>
</dbReference>
<keyword evidence="4 9" id="KW-0808">Transferase</keyword>
<evidence type="ECO:0000313" key="12">
    <source>
        <dbReference type="Proteomes" id="UP000198651"/>
    </source>
</evidence>
<dbReference type="Gene3D" id="3.60.110.10">
    <property type="entry name" value="Carbon-nitrogen hydrolase"/>
    <property type="match status" value="1"/>
</dbReference>
<dbReference type="UniPathway" id="UPA00666"/>
<keyword evidence="7 9" id="KW-0472">Membrane</keyword>
<dbReference type="AlphaFoldDB" id="A0A0S4M1Y3"/>
<comment type="subcellular location">
    <subcellularLocation>
        <location evidence="1 9">Cell membrane</location>
        <topology evidence="1 9">Multi-pass membrane protein</topology>
    </subcellularLocation>
</comment>
<evidence type="ECO:0000256" key="4">
    <source>
        <dbReference type="ARBA" id="ARBA00022679"/>
    </source>
</evidence>
<dbReference type="CDD" id="cd07571">
    <property type="entry name" value="ALP_N-acyl_transferase"/>
    <property type="match status" value="1"/>
</dbReference>
<evidence type="ECO:0000256" key="1">
    <source>
        <dbReference type="ARBA" id="ARBA00004651"/>
    </source>
</evidence>
<evidence type="ECO:0000256" key="3">
    <source>
        <dbReference type="ARBA" id="ARBA00022475"/>
    </source>
</evidence>
<keyword evidence="6 9" id="KW-1133">Transmembrane helix</keyword>
<keyword evidence="12" id="KW-1185">Reference proteome</keyword>